<organism evidence="11 12">
    <name type="scientific">Pendulispora albinea</name>
    <dbReference type="NCBI Taxonomy" id="2741071"/>
    <lineage>
        <taxon>Bacteria</taxon>
        <taxon>Pseudomonadati</taxon>
        <taxon>Myxococcota</taxon>
        <taxon>Myxococcia</taxon>
        <taxon>Myxococcales</taxon>
        <taxon>Sorangiineae</taxon>
        <taxon>Pendulisporaceae</taxon>
        <taxon>Pendulispora</taxon>
    </lineage>
</organism>
<protein>
    <recommendedName>
        <fullName evidence="9">Acetate kinase</fullName>
        <ecNumber evidence="9">2.7.2.1</ecNumber>
    </recommendedName>
    <alternativeName>
        <fullName evidence="9">Acetokinase</fullName>
    </alternativeName>
</protein>
<keyword evidence="8 9" id="KW-0460">Magnesium</keyword>
<keyword evidence="4 9" id="KW-0479">Metal-binding</keyword>
<feature type="binding site" evidence="9">
    <location>
        <position position="20"/>
    </location>
    <ligand>
        <name>ATP</name>
        <dbReference type="ChEBI" id="CHEBI:30616"/>
    </ligand>
</feature>
<evidence type="ECO:0000313" key="11">
    <source>
        <dbReference type="EMBL" id="WXB12049.1"/>
    </source>
</evidence>
<feature type="binding site" evidence="9">
    <location>
        <begin position="219"/>
        <end position="223"/>
    </location>
    <ligand>
        <name>ATP</name>
        <dbReference type="ChEBI" id="CHEBI:30616"/>
    </ligand>
</feature>
<dbReference type="GO" id="GO:0008776">
    <property type="term" value="F:acetate kinase activity"/>
    <property type="evidence" value="ECO:0007669"/>
    <property type="project" value="UniProtKB-EC"/>
</dbReference>
<evidence type="ECO:0000256" key="4">
    <source>
        <dbReference type="ARBA" id="ARBA00022723"/>
    </source>
</evidence>
<dbReference type="InterPro" id="IPR000890">
    <property type="entry name" value="Aliphatic_acid_kin_short-chain"/>
</dbReference>
<comment type="cofactor">
    <cofactor evidence="9">
        <name>Mg(2+)</name>
        <dbReference type="ChEBI" id="CHEBI:18420"/>
    </cofactor>
    <cofactor evidence="9">
        <name>Mn(2+)</name>
        <dbReference type="ChEBI" id="CHEBI:29035"/>
    </cofactor>
    <text evidence="9">Mg(2+). Can also accept Mn(2+).</text>
</comment>
<evidence type="ECO:0000256" key="3">
    <source>
        <dbReference type="ARBA" id="ARBA00022679"/>
    </source>
</evidence>
<dbReference type="PANTHER" id="PTHR21060:SF21">
    <property type="entry name" value="ACETATE KINASE"/>
    <property type="match status" value="1"/>
</dbReference>
<dbReference type="PROSITE" id="PS01075">
    <property type="entry name" value="ACETATE_KINASE_1"/>
    <property type="match status" value="1"/>
</dbReference>
<feature type="site" description="Transition state stabilizer" evidence="9">
    <location>
        <position position="252"/>
    </location>
</feature>
<reference evidence="11 12" key="1">
    <citation type="submission" date="2021-12" db="EMBL/GenBank/DDBJ databases">
        <title>Discovery of the Pendulisporaceae a myxobacterial family with distinct sporulation behavior and unique specialized metabolism.</title>
        <authorList>
            <person name="Garcia R."/>
            <person name="Popoff A."/>
            <person name="Bader C.D."/>
            <person name="Loehr J."/>
            <person name="Walesch S."/>
            <person name="Walt C."/>
            <person name="Boldt J."/>
            <person name="Bunk B."/>
            <person name="Haeckl F.J.F.P.J."/>
            <person name="Gunesch A.P."/>
            <person name="Birkelbach J."/>
            <person name="Nuebel U."/>
            <person name="Pietschmann T."/>
            <person name="Bach T."/>
            <person name="Mueller R."/>
        </authorList>
    </citation>
    <scope>NUCLEOTIDE SEQUENCE [LARGE SCALE GENOMIC DNA]</scope>
    <source>
        <strain evidence="11 12">MSr11954</strain>
    </source>
</reference>
<comment type="caution">
    <text evidence="9">Lacks conserved residue(s) required for the propagation of feature annotation.</text>
</comment>
<dbReference type="SUPFAM" id="SSF53067">
    <property type="entry name" value="Actin-like ATPase domain"/>
    <property type="match status" value="2"/>
</dbReference>
<comment type="function">
    <text evidence="9">Catalyzes the formation of acetyl phosphate from acetate and ATP. Can also catalyze the reverse reaction.</text>
</comment>
<comment type="subunit">
    <text evidence="9">Homodimer.</text>
</comment>
<dbReference type="HAMAP" id="MF_00020">
    <property type="entry name" value="Acetate_kinase"/>
    <property type="match status" value="1"/>
</dbReference>
<evidence type="ECO:0000256" key="1">
    <source>
        <dbReference type="ARBA" id="ARBA00008748"/>
    </source>
</evidence>
<evidence type="ECO:0000256" key="8">
    <source>
        <dbReference type="ARBA" id="ARBA00022842"/>
    </source>
</evidence>
<dbReference type="EMBL" id="CP089984">
    <property type="protein sequence ID" value="WXB12049.1"/>
    <property type="molecule type" value="Genomic_DNA"/>
</dbReference>
<comment type="similarity">
    <text evidence="1 9 10">Belongs to the acetokinase family.</text>
</comment>
<accession>A0ABZ2LMC6</accession>
<comment type="pathway">
    <text evidence="9">Metabolic intermediate biosynthesis; acetyl-CoA biosynthesis; acetyl-CoA from acetate: step 1/2.</text>
</comment>
<keyword evidence="2 9" id="KW-0963">Cytoplasm</keyword>
<dbReference type="PROSITE" id="PS01076">
    <property type="entry name" value="ACETATE_KINASE_2"/>
    <property type="match status" value="1"/>
</dbReference>
<dbReference type="InterPro" id="IPR004372">
    <property type="entry name" value="Ac/propionate_kinase"/>
</dbReference>
<dbReference type="NCBIfam" id="TIGR00016">
    <property type="entry name" value="ackA"/>
    <property type="match status" value="1"/>
</dbReference>
<dbReference type="Proteomes" id="UP001370348">
    <property type="component" value="Chromosome"/>
</dbReference>
<dbReference type="PANTHER" id="PTHR21060">
    <property type="entry name" value="ACETATE KINASE"/>
    <property type="match status" value="1"/>
</dbReference>
<feature type="site" description="Transition state stabilizer" evidence="9">
    <location>
        <position position="192"/>
    </location>
</feature>
<keyword evidence="7 9" id="KW-0067">ATP-binding</keyword>
<dbReference type="InterPro" id="IPR023865">
    <property type="entry name" value="Aliphatic_acid_kinase_CS"/>
</dbReference>
<dbReference type="PRINTS" id="PR00471">
    <property type="entry name" value="ACETATEKNASE"/>
</dbReference>
<evidence type="ECO:0000256" key="10">
    <source>
        <dbReference type="RuleBase" id="RU003835"/>
    </source>
</evidence>
<dbReference type="InterPro" id="IPR043129">
    <property type="entry name" value="ATPase_NBD"/>
</dbReference>
<comment type="subcellular location">
    <subcellularLocation>
        <location evidence="9">Cytoplasm</location>
    </subcellularLocation>
</comment>
<dbReference type="RefSeq" id="WP_394821666.1">
    <property type="nucleotide sequence ID" value="NZ_CP089984.1"/>
</dbReference>
<evidence type="ECO:0000256" key="5">
    <source>
        <dbReference type="ARBA" id="ARBA00022741"/>
    </source>
</evidence>
<evidence type="ECO:0000256" key="9">
    <source>
        <dbReference type="HAMAP-Rule" id="MF_00020"/>
    </source>
</evidence>
<dbReference type="PIRSF" id="PIRSF000722">
    <property type="entry name" value="Acetate_prop_kin"/>
    <property type="match status" value="1"/>
</dbReference>
<feature type="active site" description="Proton donor/acceptor" evidence="9">
    <location>
        <position position="161"/>
    </location>
</feature>
<evidence type="ECO:0000256" key="7">
    <source>
        <dbReference type="ARBA" id="ARBA00022840"/>
    </source>
</evidence>
<evidence type="ECO:0000313" key="12">
    <source>
        <dbReference type="Proteomes" id="UP001370348"/>
    </source>
</evidence>
<dbReference type="Pfam" id="PF00871">
    <property type="entry name" value="Acetate_kinase"/>
    <property type="match status" value="1"/>
</dbReference>
<keyword evidence="6 9" id="KW-0418">Kinase</keyword>
<keyword evidence="3 9" id="KW-0808">Transferase</keyword>
<gene>
    <name evidence="9" type="primary">ackA</name>
    <name evidence="11" type="ORF">LZC94_29865</name>
</gene>
<name>A0ABZ2LMC6_9BACT</name>
<dbReference type="EC" id="2.7.2.1" evidence="9"/>
<feature type="binding site" evidence="9">
    <location>
        <begin position="340"/>
        <end position="344"/>
    </location>
    <ligand>
        <name>ATP</name>
        <dbReference type="ChEBI" id="CHEBI:30616"/>
    </ligand>
</feature>
<comment type="catalytic activity">
    <reaction evidence="9">
        <text>acetate + ATP = acetyl phosphate + ADP</text>
        <dbReference type="Rhea" id="RHEA:11352"/>
        <dbReference type="ChEBI" id="CHEBI:22191"/>
        <dbReference type="ChEBI" id="CHEBI:30089"/>
        <dbReference type="ChEBI" id="CHEBI:30616"/>
        <dbReference type="ChEBI" id="CHEBI:456216"/>
        <dbReference type="EC" id="2.7.2.1"/>
    </reaction>
</comment>
<keyword evidence="12" id="KW-1185">Reference proteome</keyword>
<feature type="binding site" evidence="9">
    <location>
        <position position="104"/>
    </location>
    <ligand>
        <name>substrate</name>
    </ligand>
</feature>
<evidence type="ECO:0000256" key="6">
    <source>
        <dbReference type="ARBA" id="ARBA00022777"/>
    </source>
</evidence>
<proteinExistence type="inferred from homology"/>
<keyword evidence="5 9" id="KW-0547">Nucleotide-binding</keyword>
<feature type="binding site" evidence="9">
    <location>
        <position position="391"/>
    </location>
    <ligand>
        <name>Mg(2+)</name>
        <dbReference type="ChEBI" id="CHEBI:18420"/>
    </ligand>
</feature>
<feature type="binding site" evidence="9">
    <location>
        <position position="13"/>
    </location>
    <ligand>
        <name>Mg(2+)</name>
        <dbReference type="ChEBI" id="CHEBI:18420"/>
    </ligand>
</feature>
<sequence>MSGAGSNAVLVINSGSSSLKIALFELGVRPGGEPGLAERDGGERRVAEGAVTRMGSAEARAWLRAGNVRREQGGSWAHHAGALNVVLKWLDELVAVRPPAVGHRLVHGGPHVTAPARIDAELLTRLRAAVAFAPLHLPAAMAAIEAARARFPEVPQVACFDTAFHTTMPEIARRLPIPSALHDEGVRRYGFHGLSYEFVLSSLSSRAGEPLPARIVIAHLGSGASLVAVKDGKAIDTTMGFTPAGGVPMGTRTGDLDPGVLVYLARAKQLGPDAIERIVDRESGLLAVGGSSDMETLIDRSARDPGARLAIEMFGYAIRKAIGALSFALGGLDLLVFTGGIGEHVPEVRALACGGLEAFGVALDRAKNERGEHLVHQAGSPCAIRVMATDEERVIARHTYALLARAG</sequence>
<dbReference type="Gene3D" id="3.30.420.40">
    <property type="match status" value="2"/>
</dbReference>
<evidence type="ECO:0000256" key="2">
    <source>
        <dbReference type="ARBA" id="ARBA00022490"/>
    </source>
</evidence>